<dbReference type="PROSITE" id="PS51084">
    <property type="entry name" value="HIT_2"/>
    <property type="match status" value="1"/>
</dbReference>
<accession>F3KJP5</accession>
<dbReference type="STRING" id="886738.Nlim_0703"/>
<dbReference type="AlphaFoldDB" id="F3KJP5"/>
<gene>
    <name evidence="5" type="ORF">Nlim_0703</name>
</gene>
<protein>
    <submittedName>
        <fullName evidence="5">Histidine triad (HIT) protein</fullName>
    </submittedName>
</protein>
<evidence type="ECO:0000259" key="4">
    <source>
        <dbReference type="PROSITE" id="PS51084"/>
    </source>
</evidence>
<dbReference type="PATRIC" id="fig|886738.10.peg.780"/>
<dbReference type="Pfam" id="PF01230">
    <property type="entry name" value="HIT"/>
    <property type="match status" value="1"/>
</dbReference>
<dbReference type="PANTHER" id="PTHR46648:SF1">
    <property type="entry name" value="ADENOSINE 5'-MONOPHOSPHORAMIDASE HNT1"/>
    <property type="match status" value="1"/>
</dbReference>
<feature type="active site" description="Tele-AMP-histidine intermediate" evidence="1">
    <location>
        <position position="96"/>
    </location>
</feature>
<dbReference type="InterPro" id="IPR001310">
    <property type="entry name" value="Histidine_triad_HIT"/>
</dbReference>
<evidence type="ECO:0000256" key="2">
    <source>
        <dbReference type="PIRSR" id="PIRSR601310-3"/>
    </source>
</evidence>
<comment type="caution">
    <text evidence="5">The sequence shown here is derived from an EMBL/GenBank/DDBJ whole genome shotgun (WGS) entry which is preliminary data.</text>
</comment>
<dbReference type="PRINTS" id="PR00332">
    <property type="entry name" value="HISTRIAD"/>
</dbReference>
<dbReference type="Gene3D" id="3.30.428.10">
    <property type="entry name" value="HIT-like"/>
    <property type="match status" value="1"/>
</dbReference>
<reference evidence="5" key="1">
    <citation type="journal article" date="2011" name="PLoS ONE">
        <title>Genome of a low-salinity ammonia-oxidizing archaeon determined by single-cell and metagenomic analysis.</title>
        <authorList>
            <person name="Blainey P.C."/>
            <person name="Mosier A.C."/>
            <person name="Potanina A."/>
            <person name="Francis C.A."/>
            <person name="Quake S.R."/>
        </authorList>
    </citation>
    <scope>NUCLEOTIDE SEQUENCE [LARGE SCALE GENOMIC DNA]</scope>
    <source>
        <strain evidence="5">SFB1</strain>
    </source>
</reference>
<dbReference type="PANTHER" id="PTHR46648">
    <property type="entry name" value="HIT FAMILY PROTEIN 1"/>
    <property type="match status" value="1"/>
</dbReference>
<name>F3KJP5_9ARCH</name>
<evidence type="ECO:0000313" key="5">
    <source>
        <dbReference type="EMBL" id="EGG42522.1"/>
    </source>
</evidence>
<dbReference type="HOGENOM" id="CLU_056776_3_2_2"/>
<dbReference type="Proteomes" id="UP000004348">
    <property type="component" value="Chromosome"/>
</dbReference>
<organism evidence="5">
    <name type="scientific">Candidatus Nitrosarchaeum limnium SFB1</name>
    <dbReference type="NCBI Taxonomy" id="886738"/>
    <lineage>
        <taxon>Archaea</taxon>
        <taxon>Nitrososphaerota</taxon>
        <taxon>Nitrososphaeria</taxon>
        <taxon>Nitrosopumilales</taxon>
        <taxon>Nitrosopumilaceae</taxon>
        <taxon>Nitrosarchaeum</taxon>
    </lineage>
</organism>
<dbReference type="InterPro" id="IPR036265">
    <property type="entry name" value="HIT-like_sf"/>
</dbReference>
<evidence type="ECO:0000256" key="1">
    <source>
        <dbReference type="PIRSR" id="PIRSR601310-1"/>
    </source>
</evidence>
<dbReference type="SUPFAM" id="SSF54197">
    <property type="entry name" value="HIT-like"/>
    <property type="match status" value="1"/>
</dbReference>
<sequence length="135" mass="14864">MDCIFCKIVDGQIPTKIIGQTSHSIAFLDAFPLAKGHTLVIPKYHHAKIQDMSAEENSDLFSLVHDVLPKVDALTGSTLVAVHNGKEAGQEIQHVHVHLVPRSKGDSAGPIHSMFEPKKFSDSEIQEIYKKLVSQ</sequence>
<evidence type="ECO:0000256" key="3">
    <source>
        <dbReference type="PROSITE-ProRule" id="PRU00464"/>
    </source>
</evidence>
<dbReference type="EMBL" id="AEGP01000029">
    <property type="protein sequence ID" value="EGG42522.1"/>
    <property type="molecule type" value="Genomic_DNA"/>
</dbReference>
<feature type="domain" description="HIT" evidence="4">
    <location>
        <begin position="4"/>
        <end position="109"/>
    </location>
</feature>
<feature type="short sequence motif" description="Histidine triad motif" evidence="2 3">
    <location>
        <begin position="94"/>
        <end position="98"/>
    </location>
</feature>
<dbReference type="GO" id="GO:0009117">
    <property type="term" value="P:nucleotide metabolic process"/>
    <property type="evidence" value="ECO:0007669"/>
    <property type="project" value="TreeGrafter"/>
</dbReference>
<dbReference type="InterPro" id="IPR011146">
    <property type="entry name" value="HIT-like"/>
</dbReference>
<dbReference type="GO" id="GO:0003824">
    <property type="term" value="F:catalytic activity"/>
    <property type="evidence" value="ECO:0007669"/>
    <property type="project" value="InterPro"/>
</dbReference>
<proteinExistence type="predicted"/>